<dbReference type="PANTHER" id="PTHR39163:SF1">
    <property type="entry name" value="FERREDOXIN"/>
    <property type="match status" value="1"/>
</dbReference>
<comment type="cofactor">
    <cofactor evidence="1">
        <name>[4Fe-4S] cluster</name>
        <dbReference type="ChEBI" id="CHEBI:49883"/>
    </cofactor>
</comment>
<dbReference type="PRINTS" id="PR00352">
    <property type="entry name" value="3FE4SFRDOXIN"/>
</dbReference>
<sequence>MPQAVQNWEGRVKMAAEVYVDQKVCIGCGLCMSIVPEVFRLNDAGVSEVHAQNGAAEAKIQEAIDSCPVNCIHWR</sequence>
<proteinExistence type="predicted"/>
<comment type="function">
    <text evidence="2 9">Ferredoxins are iron-sulfur proteins that transfer electrons in a wide variety of metabolic reactions.</text>
</comment>
<accession>A0ABQ0MED5</accession>
<keyword evidence="12" id="KW-1185">Reference proteome</keyword>
<feature type="domain" description="4Fe-4S ferredoxin-type" evidence="10">
    <location>
        <begin position="16"/>
        <end position="44"/>
    </location>
</feature>
<evidence type="ECO:0000256" key="2">
    <source>
        <dbReference type="ARBA" id="ARBA00003532"/>
    </source>
</evidence>
<keyword evidence="3 9" id="KW-0813">Transport</keyword>
<dbReference type="InterPro" id="IPR052395">
    <property type="entry name" value="ET_Ferredoxin"/>
</dbReference>
<evidence type="ECO:0000313" key="12">
    <source>
        <dbReference type="Proteomes" id="UP000194153"/>
    </source>
</evidence>
<organism evidence="11 12">
    <name type="scientific">Geoanaerobacter pelophilus</name>
    <dbReference type="NCBI Taxonomy" id="60036"/>
    <lineage>
        <taxon>Bacteria</taxon>
        <taxon>Pseudomonadati</taxon>
        <taxon>Thermodesulfobacteriota</taxon>
        <taxon>Desulfuromonadia</taxon>
        <taxon>Geobacterales</taxon>
        <taxon>Geobacteraceae</taxon>
        <taxon>Geoanaerobacter</taxon>
    </lineage>
</organism>
<evidence type="ECO:0000256" key="4">
    <source>
        <dbReference type="ARBA" id="ARBA00022485"/>
    </source>
</evidence>
<reference evidence="12" key="1">
    <citation type="submission" date="2017-05" db="EMBL/GenBank/DDBJ databases">
        <title>Draft genome sequence of Geobacter pelophilus, a iron(III)-reducing bacteria.</title>
        <authorList>
            <person name="Aoyagi T."/>
            <person name="Koike H."/>
            <person name="Morita T."/>
            <person name="Sato Y."/>
            <person name="Habe H."/>
            <person name="Hori T."/>
        </authorList>
    </citation>
    <scope>NUCLEOTIDE SEQUENCE [LARGE SCALE GENOMIC DNA]</scope>
    <source>
        <strain evidence="12">Drf2</strain>
    </source>
</reference>
<dbReference type="PROSITE" id="PS51379">
    <property type="entry name" value="4FE4S_FER_2"/>
    <property type="match status" value="1"/>
</dbReference>
<comment type="caution">
    <text evidence="11">The sequence shown here is derived from an EMBL/GenBank/DDBJ whole genome shotgun (WGS) entry which is preliminary data.</text>
</comment>
<gene>
    <name evidence="11" type="ORF">GPEL0_01f0373</name>
</gene>
<dbReference type="InterPro" id="IPR001080">
    <property type="entry name" value="3Fe4S_ferredoxin"/>
</dbReference>
<protein>
    <recommendedName>
        <fullName evidence="9">Ferredoxin</fullName>
    </recommendedName>
</protein>
<evidence type="ECO:0000256" key="7">
    <source>
        <dbReference type="ARBA" id="ARBA00023004"/>
    </source>
</evidence>
<dbReference type="SUPFAM" id="SSF54862">
    <property type="entry name" value="4Fe-4S ferredoxins"/>
    <property type="match status" value="1"/>
</dbReference>
<dbReference type="PANTHER" id="PTHR39163">
    <property type="entry name" value="FERREDOXIN"/>
    <property type="match status" value="1"/>
</dbReference>
<evidence type="ECO:0000256" key="3">
    <source>
        <dbReference type="ARBA" id="ARBA00022448"/>
    </source>
</evidence>
<evidence type="ECO:0000256" key="9">
    <source>
        <dbReference type="RuleBase" id="RU368020"/>
    </source>
</evidence>
<name>A0ABQ0MED5_9BACT</name>
<evidence type="ECO:0000256" key="1">
    <source>
        <dbReference type="ARBA" id="ARBA00001966"/>
    </source>
</evidence>
<evidence type="ECO:0000256" key="8">
    <source>
        <dbReference type="ARBA" id="ARBA00023014"/>
    </source>
</evidence>
<dbReference type="Gene3D" id="3.30.70.20">
    <property type="match status" value="1"/>
</dbReference>
<keyword evidence="8 9" id="KW-0411">Iron-sulfur</keyword>
<keyword evidence="4" id="KW-0004">4Fe-4S</keyword>
<keyword evidence="5 9" id="KW-0479">Metal-binding</keyword>
<keyword evidence="7 9" id="KW-0408">Iron</keyword>
<keyword evidence="6 9" id="KW-0249">Electron transport</keyword>
<evidence type="ECO:0000259" key="10">
    <source>
        <dbReference type="PROSITE" id="PS51379"/>
    </source>
</evidence>
<evidence type="ECO:0000256" key="6">
    <source>
        <dbReference type="ARBA" id="ARBA00022982"/>
    </source>
</evidence>
<dbReference type="Pfam" id="PF13370">
    <property type="entry name" value="Fer4_13"/>
    <property type="match status" value="1"/>
</dbReference>
<dbReference type="Proteomes" id="UP000194153">
    <property type="component" value="Unassembled WGS sequence"/>
</dbReference>
<evidence type="ECO:0000256" key="5">
    <source>
        <dbReference type="ARBA" id="ARBA00022723"/>
    </source>
</evidence>
<dbReference type="InterPro" id="IPR017896">
    <property type="entry name" value="4Fe4S_Fe-S-bd"/>
</dbReference>
<dbReference type="EMBL" id="BDQG01000001">
    <property type="protein sequence ID" value="GAW65468.1"/>
    <property type="molecule type" value="Genomic_DNA"/>
</dbReference>
<evidence type="ECO:0000313" key="11">
    <source>
        <dbReference type="EMBL" id="GAW65468.1"/>
    </source>
</evidence>